<keyword evidence="1" id="KW-0472">Membrane</keyword>
<feature type="transmembrane region" description="Helical" evidence="1">
    <location>
        <begin position="48"/>
        <end position="71"/>
    </location>
</feature>
<dbReference type="InterPro" id="IPR002656">
    <property type="entry name" value="Acyl_transf_3_dom"/>
</dbReference>
<evidence type="ECO:0000313" key="3">
    <source>
        <dbReference type="EMBL" id="MDJ1498330.1"/>
    </source>
</evidence>
<dbReference type="PANTHER" id="PTHR23028:SF134">
    <property type="entry name" value="PUTATIVE (AFU_ORTHOLOGUE AFUA_4G08520)-RELATED"/>
    <property type="match status" value="1"/>
</dbReference>
<proteinExistence type="predicted"/>
<keyword evidence="3" id="KW-0012">Acyltransferase</keyword>
<dbReference type="Proteomes" id="UP001228581">
    <property type="component" value="Unassembled WGS sequence"/>
</dbReference>
<dbReference type="GO" id="GO:0016746">
    <property type="term" value="F:acyltransferase activity"/>
    <property type="evidence" value="ECO:0007669"/>
    <property type="project" value="UniProtKB-KW"/>
</dbReference>
<reference evidence="3 4" key="1">
    <citation type="submission" date="2023-05" db="EMBL/GenBank/DDBJ databases">
        <authorList>
            <person name="Zhang X."/>
        </authorList>
    </citation>
    <scope>NUCLEOTIDE SEQUENCE [LARGE SCALE GENOMIC DNA]</scope>
    <source>
        <strain evidence="3 4">DM2B3-1</strain>
    </source>
</reference>
<dbReference type="Pfam" id="PF01757">
    <property type="entry name" value="Acyl_transf_3"/>
    <property type="match status" value="1"/>
</dbReference>
<dbReference type="RefSeq" id="WP_314004668.1">
    <property type="nucleotide sequence ID" value="NZ_JASJOR010000046.1"/>
</dbReference>
<protein>
    <submittedName>
        <fullName evidence="3">Acyltransferase family protein</fullName>
    </submittedName>
</protein>
<keyword evidence="4" id="KW-1185">Reference proteome</keyword>
<keyword evidence="1" id="KW-0812">Transmembrane</keyword>
<organism evidence="3 4">
    <name type="scientific">Xanthocytophaga flava</name>
    <dbReference type="NCBI Taxonomy" id="3048013"/>
    <lineage>
        <taxon>Bacteria</taxon>
        <taxon>Pseudomonadati</taxon>
        <taxon>Bacteroidota</taxon>
        <taxon>Cytophagia</taxon>
        <taxon>Cytophagales</taxon>
        <taxon>Rhodocytophagaceae</taxon>
        <taxon>Xanthocytophaga</taxon>
    </lineage>
</organism>
<feature type="transmembrane region" description="Helical" evidence="1">
    <location>
        <begin position="91"/>
        <end position="108"/>
    </location>
</feature>
<dbReference type="EMBL" id="JASJOT010000044">
    <property type="protein sequence ID" value="MDJ1498330.1"/>
    <property type="molecule type" value="Genomic_DNA"/>
</dbReference>
<name>A0ABT7CX36_9BACT</name>
<keyword evidence="1" id="KW-1133">Transmembrane helix</keyword>
<feature type="domain" description="Acyltransferase 3" evidence="2">
    <location>
        <begin position="19"/>
        <end position="106"/>
    </location>
</feature>
<accession>A0ABT7CX36</accession>
<dbReference type="PANTHER" id="PTHR23028">
    <property type="entry name" value="ACETYLTRANSFERASE"/>
    <property type="match status" value="1"/>
</dbReference>
<keyword evidence="3" id="KW-0808">Transferase</keyword>
<sequence length="129" mass="14444">MYQSEAESSPLKTTQHFAILDGLRGIAAIAVVIFHFMEIIFPDPSKNFIAHAYLAVDFFFCLSGFVIAYAYDQKLPQIGIATFFTLRLIRLHPLVLIGSIIGLLSFVFDPFSNLFAKYTGQSILLFITS</sequence>
<evidence type="ECO:0000313" key="4">
    <source>
        <dbReference type="Proteomes" id="UP001228581"/>
    </source>
</evidence>
<evidence type="ECO:0000259" key="2">
    <source>
        <dbReference type="Pfam" id="PF01757"/>
    </source>
</evidence>
<dbReference type="InterPro" id="IPR050879">
    <property type="entry name" value="Acyltransferase_3"/>
</dbReference>
<feature type="transmembrane region" description="Helical" evidence="1">
    <location>
        <begin position="17"/>
        <end position="36"/>
    </location>
</feature>
<comment type="caution">
    <text evidence="3">The sequence shown here is derived from an EMBL/GenBank/DDBJ whole genome shotgun (WGS) entry which is preliminary data.</text>
</comment>
<gene>
    <name evidence="3" type="ORF">QNI19_35680</name>
</gene>
<evidence type="ECO:0000256" key="1">
    <source>
        <dbReference type="SAM" id="Phobius"/>
    </source>
</evidence>